<keyword evidence="2" id="KW-1185">Reference proteome</keyword>
<proteinExistence type="predicted"/>
<name>A0AAW9QP18_9CHRO</name>
<gene>
    <name evidence="1" type="ORF">V0288_16975</name>
</gene>
<dbReference type="Proteomes" id="UP001328733">
    <property type="component" value="Unassembled WGS sequence"/>
</dbReference>
<sequence length="141" mass="15716">MDIEFANAGTLDTNGTGWLIGFGDWTKAIETGGTALRCMPENALARNLQVKWMIHPAGDDRGTRKPISVGRSISILASESGRFRLEFSPDANFPEGRTECYTLEKHGDLVIWGENIYHRWFVEAACTIITIRWTPVESVDA</sequence>
<comment type="caution">
    <text evidence="1">The sequence shown here is derived from an EMBL/GenBank/DDBJ whole genome shotgun (WGS) entry which is preliminary data.</text>
</comment>
<dbReference type="RefSeq" id="WP_332866306.1">
    <property type="nucleotide sequence ID" value="NZ_JBAFSM010000035.1"/>
</dbReference>
<dbReference type="EMBL" id="JBAFSM010000035">
    <property type="protein sequence ID" value="MEG3438823.1"/>
    <property type="molecule type" value="Genomic_DNA"/>
</dbReference>
<evidence type="ECO:0008006" key="3">
    <source>
        <dbReference type="Google" id="ProtNLM"/>
    </source>
</evidence>
<evidence type="ECO:0000313" key="1">
    <source>
        <dbReference type="EMBL" id="MEG3438823.1"/>
    </source>
</evidence>
<protein>
    <recommendedName>
        <fullName evidence="3">Signal peptidase I</fullName>
    </recommendedName>
</protein>
<reference evidence="1 2" key="1">
    <citation type="submission" date="2024-01" db="EMBL/GenBank/DDBJ databases">
        <title>Genomic insights into the taxonomy and metabolism of the cyanobacterium Pannus brasiliensis CCIBt3594.</title>
        <authorList>
            <person name="Machado M."/>
            <person name="Botero N.B."/>
            <person name="Andreote A.P.D."/>
            <person name="Feitosa A.M.T."/>
            <person name="Popin R."/>
            <person name="Sivonen K."/>
            <person name="Fiore M.F."/>
        </authorList>
    </citation>
    <scope>NUCLEOTIDE SEQUENCE [LARGE SCALE GENOMIC DNA]</scope>
    <source>
        <strain evidence="1 2">CCIBt3594</strain>
    </source>
</reference>
<accession>A0AAW9QP18</accession>
<dbReference type="AlphaFoldDB" id="A0AAW9QP18"/>
<organism evidence="1 2">
    <name type="scientific">Pannus brasiliensis CCIBt3594</name>
    <dbReference type="NCBI Taxonomy" id="1427578"/>
    <lineage>
        <taxon>Bacteria</taxon>
        <taxon>Bacillati</taxon>
        <taxon>Cyanobacteriota</taxon>
        <taxon>Cyanophyceae</taxon>
        <taxon>Oscillatoriophycideae</taxon>
        <taxon>Chroococcales</taxon>
        <taxon>Microcystaceae</taxon>
        <taxon>Pannus</taxon>
    </lineage>
</organism>
<evidence type="ECO:0000313" key="2">
    <source>
        <dbReference type="Proteomes" id="UP001328733"/>
    </source>
</evidence>